<evidence type="ECO:0000313" key="1">
    <source>
        <dbReference type="EMBL" id="WFN96325.1"/>
    </source>
</evidence>
<organism evidence="1 2">
    <name type="scientific">Edwardsiella ictaluri</name>
    <dbReference type="NCBI Taxonomy" id="67780"/>
    <lineage>
        <taxon>Bacteria</taxon>
        <taxon>Pseudomonadati</taxon>
        <taxon>Pseudomonadota</taxon>
        <taxon>Gammaproteobacteria</taxon>
        <taxon>Enterobacterales</taxon>
        <taxon>Hafniaceae</taxon>
        <taxon>Edwardsiella</taxon>
    </lineage>
</organism>
<keyword evidence="2" id="KW-1185">Reference proteome</keyword>
<dbReference type="Proteomes" id="UP001222680">
    <property type="component" value="Chromosome"/>
</dbReference>
<protein>
    <submittedName>
        <fullName evidence="1">Uncharacterized protein</fullName>
    </submittedName>
</protein>
<dbReference type="RefSeq" id="WP_035608229.1">
    <property type="nucleotide sequence ID" value="NZ_AP028097.1"/>
</dbReference>
<dbReference type="EMBL" id="CP092014">
    <property type="protein sequence ID" value="WFN96325.1"/>
    <property type="molecule type" value="Genomic_DNA"/>
</dbReference>
<accession>A0ABY8GFQ2</accession>
<reference evidence="1 2" key="1">
    <citation type="submission" date="2022-02" db="EMBL/GenBank/DDBJ databases">
        <title>Phenotypic, genotypic and serological characterization of Edwardsiella ictaluri from catfish and ornamental fish species.</title>
        <authorList>
            <person name="Rose D."/>
            <person name="Tekedar H.C."/>
            <person name="Waldbieser G.C."/>
            <person name="Aarattuthodi S."/>
            <person name="Griffin M.J."/>
        </authorList>
    </citation>
    <scope>NUCLEOTIDE SEQUENCE [LARGE SCALE GENOMIC DNA]</scope>
    <source>
        <strain evidence="1 2">13 TAL-140 K3</strain>
    </source>
</reference>
<name>A0ABY8GFQ2_EDWIC</name>
<gene>
    <name evidence="1" type="ORF">MAY91_16440</name>
</gene>
<dbReference type="GeneID" id="69538911"/>
<proteinExistence type="predicted"/>
<evidence type="ECO:0000313" key="2">
    <source>
        <dbReference type="Proteomes" id="UP001222680"/>
    </source>
</evidence>
<sequence length="132" mass="15030">MPRLKARERAIAALIETNFWDKNASPASHRGETCESGTTFACRKRAMLAILRWVQSKREYENIMQHLSTTIGEKGDWKINGPASSLFWLKVSSREHTDTILALFLAHRRSSSPPATMRKICTPFTLICRMPP</sequence>